<dbReference type="OrthoDB" id="2546621at2759"/>
<evidence type="ECO:0000313" key="1">
    <source>
        <dbReference type="EMBL" id="EPQ51565.1"/>
    </source>
</evidence>
<sequence>MVAVFKQTDALRFRTPLVPCQRIPMDTDFLADVIPPRYAVESDEEDEENPLLPPAAQANRVVDVKIAGDYPTEKPMLLAIGLAAQTWAKGVGLGEVKASIVLNGIQVGFAFSPSWTKATVVVSEATIRIPTWAMYAYAEAVIAALKPTSIVILDTYSAPQYIDAHPISAADAPIRYLSTDAWSPVGRGASPFAPPNVLQATSAAFMLISALSSSAATLLLLPSPYSMLPPASELSSLGLSREIDWPTATMAAAHEWLLQALGEQASSKWDRNSSRISARAPWLTLKRDEPPPDSGMYL</sequence>
<accession>S7RBF9</accession>
<gene>
    <name evidence="1" type="ORF">GLOTRDRAFT_140961</name>
</gene>
<dbReference type="GeneID" id="19304657"/>
<dbReference type="OMA" id="FQNAPIR"/>
<dbReference type="Proteomes" id="UP000030669">
    <property type="component" value="Unassembled WGS sequence"/>
</dbReference>
<dbReference type="EMBL" id="KB469310">
    <property type="protein sequence ID" value="EPQ51565.1"/>
    <property type="molecule type" value="Genomic_DNA"/>
</dbReference>
<organism evidence="1 2">
    <name type="scientific">Gloeophyllum trabeum (strain ATCC 11539 / FP-39264 / Madison 617)</name>
    <name type="common">Brown rot fungus</name>
    <dbReference type="NCBI Taxonomy" id="670483"/>
    <lineage>
        <taxon>Eukaryota</taxon>
        <taxon>Fungi</taxon>
        <taxon>Dikarya</taxon>
        <taxon>Basidiomycota</taxon>
        <taxon>Agaricomycotina</taxon>
        <taxon>Agaricomycetes</taxon>
        <taxon>Gloeophyllales</taxon>
        <taxon>Gloeophyllaceae</taxon>
        <taxon>Gloeophyllum</taxon>
    </lineage>
</organism>
<evidence type="ECO:0008006" key="3">
    <source>
        <dbReference type="Google" id="ProtNLM"/>
    </source>
</evidence>
<dbReference type="KEGG" id="gtr:GLOTRDRAFT_140961"/>
<protein>
    <recommendedName>
        <fullName evidence="3">Proteasome assembly chaperone 1</fullName>
    </recommendedName>
</protein>
<evidence type="ECO:0000313" key="2">
    <source>
        <dbReference type="Proteomes" id="UP000030669"/>
    </source>
</evidence>
<dbReference type="STRING" id="670483.S7RBF9"/>
<keyword evidence="2" id="KW-1185">Reference proteome</keyword>
<dbReference type="HOGENOM" id="CLU_963317_0_0_1"/>
<dbReference type="eggNOG" id="ENOG502SF9S">
    <property type="taxonomic scope" value="Eukaryota"/>
</dbReference>
<reference evidence="1 2" key="1">
    <citation type="journal article" date="2012" name="Science">
        <title>The Paleozoic origin of enzymatic lignin decomposition reconstructed from 31 fungal genomes.</title>
        <authorList>
            <person name="Floudas D."/>
            <person name="Binder M."/>
            <person name="Riley R."/>
            <person name="Barry K."/>
            <person name="Blanchette R.A."/>
            <person name="Henrissat B."/>
            <person name="Martinez A.T."/>
            <person name="Otillar R."/>
            <person name="Spatafora J.W."/>
            <person name="Yadav J.S."/>
            <person name="Aerts A."/>
            <person name="Benoit I."/>
            <person name="Boyd A."/>
            <person name="Carlson A."/>
            <person name="Copeland A."/>
            <person name="Coutinho P.M."/>
            <person name="de Vries R.P."/>
            <person name="Ferreira P."/>
            <person name="Findley K."/>
            <person name="Foster B."/>
            <person name="Gaskell J."/>
            <person name="Glotzer D."/>
            <person name="Gorecki P."/>
            <person name="Heitman J."/>
            <person name="Hesse C."/>
            <person name="Hori C."/>
            <person name="Igarashi K."/>
            <person name="Jurgens J.A."/>
            <person name="Kallen N."/>
            <person name="Kersten P."/>
            <person name="Kohler A."/>
            <person name="Kuees U."/>
            <person name="Kumar T.K.A."/>
            <person name="Kuo A."/>
            <person name="LaButti K."/>
            <person name="Larrondo L.F."/>
            <person name="Lindquist E."/>
            <person name="Ling A."/>
            <person name="Lombard V."/>
            <person name="Lucas S."/>
            <person name="Lundell T."/>
            <person name="Martin R."/>
            <person name="McLaughlin D.J."/>
            <person name="Morgenstern I."/>
            <person name="Morin E."/>
            <person name="Murat C."/>
            <person name="Nagy L.G."/>
            <person name="Nolan M."/>
            <person name="Ohm R.A."/>
            <person name="Patyshakuliyeva A."/>
            <person name="Rokas A."/>
            <person name="Ruiz-Duenas F.J."/>
            <person name="Sabat G."/>
            <person name="Salamov A."/>
            <person name="Samejima M."/>
            <person name="Schmutz J."/>
            <person name="Slot J.C."/>
            <person name="St John F."/>
            <person name="Stenlid J."/>
            <person name="Sun H."/>
            <person name="Sun S."/>
            <person name="Syed K."/>
            <person name="Tsang A."/>
            <person name="Wiebenga A."/>
            <person name="Young D."/>
            <person name="Pisabarro A."/>
            <person name="Eastwood D.C."/>
            <person name="Martin F."/>
            <person name="Cullen D."/>
            <person name="Grigoriev I.V."/>
            <person name="Hibbett D.S."/>
        </authorList>
    </citation>
    <scope>NUCLEOTIDE SEQUENCE [LARGE SCALE GENOMIC DNA]</scope>
    <source>
        <strain evidence="1 2">ATCC 11539</strain>
    </source>
</reference>
<proteinExistence type="predicted"/>
<dbReference type="AlphaFoldDB" id="S7RBF9"/>
<name>S7RBF9_GLOTA</name>
<dbReference type="RefSeq" id="XP_007870019.1">
    <property type="nucleotide sequence ID" value="XM_007871828.1"/>
</dbReference>